<accession>A0A8S9REI3</accession>
<name>A0A8S9REI3_BRACR</name>
<dbReference type="EMBL" id="QGKX02000095">
    <property type="protein sequence ID" value="KAF3571273.1"/>
    <property type="molecule type" value="Genomic_DNA"/>
</dbReference>
<proteinExistence type="predicted"/>
<dbReference type="Proteomes" id="UP000712600">
    <property type="component" value="Unassembled WGS sequence"/>
</dbReference>
<gene>
    <name evidence="1" type="ORF">F2Q69_00060040</name>
</gene>
<comment type="caution">
    <text evidence="1">The sequence shown here is derived from an EMBL/GenBank/DDBJ whole genome shotgun (WGS) entry which is preliminary data.</text>
</comment>
<protein>
    <submittedName>
        <fullName evidence="1">Uncharacterized protein</fullName>
    </submittedName>
</protein>
<dbReference type="AlphaFoldDB" id="A0A8S9REI3"/>
<reference evidence="1" key="1">
    <citation type="submission" date="2019-12" db="EMBL/GenBank/DDBJ databases">
        <title>Genome sequencing and annotation of Brassica cretica.</title>
        <authorList>
            <person name="Studholme D.J."/>
            <person name="Sarris P."/>
        </authorList>
    </citation>
    <scope>NUCLEOTIDE SEQUENCE</scope>
    <source>
        <strain evidence="1">PFS-109/04</strain>
        <tissue evidence="1">Leaf</tissue>
    </source>
</reference>
<organism evidence="1 2">
    <name type="scientific">Brassica cretica</name>
    <name type="common">Mustard</name>
    <dbReference type="NCBI Taxonomy" id="69181"/>
    <lineage>
        <taxon>Eukaryota</taxon>
        <taxon>Viridiplantae</taxon>
        <taxon>Streptophyta</taxon>
        <taxon>Embryophyta</taxon>
        <taxon>Tracheophyta</taxon>
        <taxon>Spermatophyta</taxon>
        <taxon>Magnoliopsida</taxon>
        <taxon>eudicotyledons</taxon>
        <taxon>Gunneridae</taxon>
        <taxon>Pentapetalae</taxon>
        <taxon>rosids</taxon>
        <taxon>malvids</taxon>
        <taxon>Brassicales</taxon>
        <taxon>Brassicaceae</taxon>
        <taxon>Brassiceae</taxon>
        <taxon>Brassica</taxon>
    </lineage>
</organism>
<evidence type="ECO:0000313" key="1">
    <source>
        <dbReference type="EMBL" id="KAF3571273.1"/>
    </source>
</evidence>
<sequence length="164" mass="19295">MATSHLLLSVRFWVARNVKKGNKWGVDMLLGREMLKDVDCNDGEDSVNQEKDDNEDIVGGVFQLKQSLHEFLRCRIGNGRTASFCYDSWTELGPMGISWVLRNRCNFAYSGMDCFKRNTSWKLYFPQRTFSECRNYIRFLCDDVYLWRGPARNFLNRFSSKVTW</sequence>
<evidence type="ECO:0000313" key="2">
    <source>
        <dbReference type="Proteomes" id="UP000712600"/>
    </source>
</evidence>